<dbReference type="Pfam" id="PF00561">
    <property type="entry name" value="Abhydrolase_1"/>
    <property type="match status" value="1"/>
</dbReference>
<keyword evidence="4" id="KW-1185">Reference proteome</keyword>
<evidence type="ECO:0000259" key="2">
    <source>
        <dbReference type="Pfam" id="PF00561"/>
    </source>
</evidence>
<dbReference type="AlphaFoldDB" id="A0A4P6L5F9"/>
<feature type="domain" description="AB hydrolase-1" evidence="2">
    <location>
        <begin position="34"/>
        <end position="279"/>
    </location>
</feature>
<dbReference type="Gene3D" id="3.40.50.1820">
    <property type="entry name" value="alpha/beta hydrolase"/>
    <property type="match status" value="1"/>
</dbReference>
<evidence type="ECO:0000313" key="4">
    <source>
        <dbReference type="Proteomes" id="UP000290637"/>
    </source>
</evidence>
<dbReference type="KEGG" id="plue:EWM63_31345"/>
<dbReference type="InterPro" id="IPR029058">
    <property type="entry name" value="AB_hydrolase_fold"/>
</dbReference>
<reference evidence="3 4" key="1">
    <citation type="submission" date="2019-02" db="EMBL/GenBank/DDBJ databases">
        <title>Draft Genome Sequences of Six Type Strains of the Genus Massilia.</title>
        <authorList>
            <person name="Miess H."/>
            <person name="Frediansyhah A."/>
            <person name="Gross H."/>
        </authorList>
    </citation>
    <scope>NUCLEOTIDE SEQUENCE [LARGE SCALE GENOMIC DNA]</scope>
    <source>
        <strain evidence="3 4">DSM 17473</strain>
    </source>
</reference>
<dbReference type="PRINTS" id="PR00412">
    <property type="entry name" value="EPOXHYDRLASE"/>
</dbReference>
<sequence length="296" mass="33481">MSIDPDHFISHHVRHHTLRANGIRQHYLEAGDGPPVVLLHGFPETSFAWRFQMPELAKRFRVIAPDLRGYGETDKPAGGYDKRNMARDLRELLRELRIARIALVGHDRGARVATRFAKDYPDMLDRLVVMDNVPTRIVARDFSPEVANAYWFFIFNQVPDLPEALIAGREDLWLRHLFSDWCYDPLAISGAAFEHYVAAYRRPGALRGAMSDYRAIAEDVAQDKVDAHVKIACPTLALWGEDFHAVGKMFDMAAVWAEMAQDLRTVSIPQAGHLPQEEQPGRVNAELLSFLAGWAG</sequence>
<dbReference type="PRINTS" id="PR00111">
    <property type="entry name" value="ABHYDROLASE"/>
</dbReference>
<proteinExistence type="predicted"/>
<dbReference type="PANTHER" id="PTHR43329">
    <property type="entry name" value="EPOXIDE HYDROLASE"/>
    <property type="match status" value="1"/>
</dbReference>
<dbReference type="OrthoDB" id="9780765at2"/>
<dbReference type="SUPFAM" id="SSF53474">
    <property type="entry name" value="alpha/beta-Hydrolases"/>
    <property type="match status" value="1"/>
</dbReference>
<protein>
    <submittedName>
        <fullName evidence="3">Alpha/beta hydrolase</fullName>
    </submittedName>
</protein>
<dbReference type="EMBL" id="CP035913">
    <property type="protein sequence ID" value="QBE66916.1"/>
    <property type="molecule type" value="Genomic_DNA"/>
</dbReference>
<evidence type="ECO:0000313" key="3">
    <source>
        <dbReference type="EMBL" id="QBE66916.1"/>
    </source>
</evidence>
<dbReference type="Proteomes" id="UP000290637">
    <property type="component" value="Chromosome"/>
</dbReference>
<organism evidence="3 4">
    <name type="scientific">Pseudoduganella lutea</name>
    <dbReference type="NCBI Taxonomy" id="321985"/>
    <lineage>
        <taxon>Bacteria</taxon>
        <taxon>Pseudomonadati</taxon>
        <taxon>Pseudomonadota</taxon>
        <taxon>Betaproteobacteria</taxon>
        <taxon>Burkholderiales</taxon>
        <taxon>Oxalobacteraceae</taxon>
        <taxon>Telluria group</taxon>
        <taxon>Pseudoduganella</taxon>
    </lineage>
</organism>
<dbReference type="GO" id="GO:0016787">
    <property type="term" value="F:hydrolase activity"/>
    <property type="evidence" value="ECO:0007669"/>
    <property type="project" value="UniProtKB-KW"/>
</dbReference>
<dbReference type="InterPro" id="IPR000073">
    <property type="entry name" value="AB_hydrolase_1"/>
</dbReference>
<gene>
    <name evidence="3" type="ORF">EWM63_31345</name>
</gene>
<accession>A0A4P6L5F9</accession>
<name>A0A4P6L5F9_9BURK</name>
<dbReference type="RefSeq" id="WP_130190023.1">
    <property type="nucleotide sequence ID" value="NZ_CP035913.1"/>
</dbReference>
<evidence type="ECO:0000256" key="1">
    <source>
        <dbReference type="ARBA" id="ARBA00022801"/>
    </source>
</evidence>
<keyword evidence="1 3" id="KW-0378">Hydrolase</keyword>
<dbReference type="InterPro" id="IPR000639">
    <property type="entry name" value="Epox_hydrolase-like"/>
</dbReference>